<dbReference type="EC" id="2.4.1.141" evidence="3"/>
<dbReference type="PANTHER" id="PTHR12867">
    <property type="entry name" value="GLYCOSYL TRANSFERASE-RELATED"/>
    <property type="match status" value="1"/>
</dbReference>
<sequence length="172" mass="18939">MSNARKRGQKSVFVTVGTTQFEKLTDHICSSAVLSTLLNLGYSKVVVQRGHGKDPLIDKVSGIDVEVYTLKPSISEDIEQASLVISHAGAGSCLETLAAKKPLLVVINDDLMDNHQVELAYQLKKDEHLFFCTVSTLVDTLTSVDFSTLKPYPPGQPQKFGQFLDNLFNIRN</sequence>
<evidence type="ECO:0000256" key="5">
    <source>
        <dbReference type="ARBA" id="ARBA00022676"/>
    </source>
</evidence>
<evidence type="ECO:0000256" key="6">
    <source>
        <dbReference type="ARBA" id="ARBA00022679"/>
    </source>
</evidence>
<dbReference type="PANTHER" id="PTHR12867:SF6">
    <property type="entry name" value="N-ACETYLGLUCOSAMINYLDIPHOSPHODOLICHOL N-ACETYLGLUCOSAMINYLTRANSFERASE"/>
    <property type="match status" value="1"/>
</dbReference>
<keyword evidence="5" id="KW-0328">Glycosyltransferase</keyword>
<dbReference type="KEGG" id="cvn:111106109"/>
<evidence type="ECO:0000256" key="2">
    <source>
        <dbReference type="ARBA" id="ARBA00006962"/>
    </source>
</evidence>
<comment type="subcellular location">
    <subcellularLocation>
        <location evidence="1">Endoplasmic reticulum</location>
    </subcellularLocation>
</comment>
<dbReference type="OrthoDB" id="20273at2759"/>
<dbReference type="GO" id="GO:0006488">
    <property type="term" value="P:dolichol-linked oligosaccharide biosynthetic process"/>
    <property type="evidence" value="ECO:0007669"/>
    <property type="project" value="InterPro"/>
</dbReference>
<organism evidence="9 10">
    <name type="scientific">Crassostrea virginica</name>
    <name type="common">Eastern oyster</name>
    <dbReference type="NCBI Taxonomy" id="6565"/>
    <lineage>
        <taxon>Eukaryota</taxon>
        <taxon>Metazoa</taxon>
        <taxon>Spiralia</taxon>
        <taxon>Lophotrochozoa</taxon>
        <taxon>Mollusca</taxon>
        <taxon>Bivalvia</taxon>
        <taxon>Autobranchia</taxon>
        <taxon>Pteriomorphia</taxon>
        <taxon>Ostreida</taxon>
        <taxon>Ostreoidea</taxon>
        <taxon>Ostreidae</taxon>
        <taxon>Crassostrea</taxon>
    </lineage>
</organism>
<comment type="similarity">
    <text evidence="2">Belongs to the glycosyltransferase 28 family.</text>
</comment>
<dbReference type="Gene3D" id="3.40.50.2000">
    <property type="entry name" value="Glycogen Phosphorylase B"/>
    <property type="match status" value="1"/>
</dbReference>
<evidence type="ECO:0000259" key="8">
    <source>
        <dbReference type="Pfam" id="PF04101"/>
    </source>
</evidence>
<feature type="domain" description="Glycosyl transferase family 28 C-terminal" evidence="8">
    <location>
        <begin position="12"/>
        <end position="153"/>
    </location>
</feature>
<evidence type="ECO:0000256" key="3">
    <source>
        <dbReference type="ARBA" id="ARBA00012614"/>
    </source>
</evidence>
<dbReference type="GO" id="GO:0005783">
    <property type="term" value="C:endoplasmic reticulum"/>
    <property type="evidence" value="ECO:0007669"/>
    <property type="project" value="UniProtKB-SubCell"/>
</dbReference>
<reference evidence="10" key="1">
    <citation type="submission" date="2025-08" db="UniProtKB">
        <authorList>
            <consortium name="RefSeq"/>
        </authorList>
    </citation>
    <scope>IDENTIFICATION</scope>
    <source>
        <tissue evidence="10">Whole sample</tissue>
    </source>
</reference>
<accession>A0A8B8B156</accession>
<dbReference type="AlphaFoldDB" id="A0A8B8B156"/>
<keyword evidence="9" id="KW-1185">Reference proteome</keyword>
<dbReference type="GeneID" id="111106109"/>
<dbReference type="InterPro" id="IPR007235">
    <property type="entry name" value="Glyco_trans_28_C"/>
</dbReference>
<evidence type="ECO:0000256" key="7">
    <source>
        <dbReference type="ARBA" id="ARBA00022824"/>
    </source>
</evidence>
<protein>
    <recommendedName>
        <fullName evidence="4">UDP-N-acetylglucosamine transferase subunit ALG13</fullName>
        <ecNumber evidence="3">2.4.1.141</ecNumber>
    </recommendedName>
</protein>
<dbReference type="Proteomes" id="UP000694844">
    <property type="component" value="Chromosome 8"/>
</dbReference>
<name>A0A8B8B156_CRAVI</name>
<dbReference type="InterPro" id="IPR039042">
    <property type="entry name" value="Alg13-like"/>
</dbReference>
<evidence type="ECO:0000256" key="1">
    <source>
        <dbReference type="ARBA" id="ARBA00004240"/>
    </source>
</evidence>
<keyword evidence="6 10" id="KW-0808">Transferase</keyword>
<dbReference type="GO" id="GO:0004577">
    <property type="term" value="F:N-acetylglucosaminyldiphosphodolichol N-acetylglucosaminyltransferase activity"/>
    <property type="evidence" value="ECO:0007669"/>
    <property type="project" value="UniProtKB-EC"/>
</dbReference>
<dbReference type="SUPFAM" id="SSF53756">
    <property type="entry name" value="UDP-Glycosyltransferase/glycogen phosphorylase"/>
    <property type="match status" value="1"/>
</dbReference>
<proteinExistence type="inferred from homology"/>
<gene>
    <name evidence="10" type="primary">LOC111106109</name>
</gene>
<evidence type="ECO:0000313" key="10">
    <source>
        <dbReference type="RefSeq" id="XP_022296349.1"/>
    </source>
</evidence>
<dbReference type="RefSeq" id="XP_022296349.1">
    <property type="nucleotide sequence ID" value="XM_022440641.1"/>
</dbReference>
<keyword evidence="7" id="KW-0256">Endoplasmic reticulum</keyword>
<evidence type="ECO:0000256" key="4">
    <source>
        <dbReference type="ARBA" id="ARBA00017468"/>
    </source>
</evidence>
<evidence type="ECO:0000313" key="9">
    <source>
        <dbReference type="Proteomes" id="UP000694844"/>
    </source>
</evidence>
<dbReference type="Pfam" id="PF04101">
    <property type="entry name" value="Glyco_tran_28_C"/>
    <property type="match status" value="1"/>
</dbReference>